<dbReference type="InterPro" id="IPR014717">
    <property type="entry name" value="Transl_elong_EF1B/ribsomal_bS6"/>
</dbReference>
<comment type="caution">
    <text evidence="7">The sequence shown here is derived from an EMBL/GenBank/DDBJ whole genome shotgun (WGS) entry which is preliminary data.</text>
</comment>
<accession>A0A7W8DJS4</accession>
<dbReference type="GO" id="GO:1990904">
    <property type="term" value="C:ribonucleoprotein complex"/>
    <property type="evidence" value="ECO:0007669"/>
    <property type="project" value="UniProtKB-KW"/>
</dbReference>
<dbReference type="RefSeq" id="WP_184339403.1">
    <property type="nucleotide sequence ID" value="NZ_JACHIG010000003.1"/>
</dbReference>
<protein>
    <recommendedName>
        <fullName evidence="5 6">Small ribosomal subunit protein bS6</fullName>
    </recommendedName>
</protein>
<reference evidence="7 8" key="1">
    <citation type="submission" date="2020-08" db="EMBL/GenBank/DDBJ databases">
        <title>Genomic Encyclopedia of Type Strains, Phase IV (KMG-IV): sequencing the most valuable type-strain genomes for metagenomic binning, comparative biology and taxonomic classification.</title>
        <authorList>
            <person name="Goeker M."/>
        </authorList>
    </citation>
    <scope>NUCLEOTIDE SEQUENCE [LARGE SCALE GENOMIC DNA]</scope>
    <source>
        <strain evidence="7 8">DSM 12252</strain>
    </source>
</reference>
<dbReference type="HAMAP" id="MF_00360">
    <property type="entry name" value="Ribosomal_bS6"/>
    <property type="match status" value="1"/>
</dbReference>
<dbReference type="Proteomes" id="UP000590740">
    <property type="component" value="Unassembled WGS sequence"/>
</dbReference>
<evidence type="ECO:0000256" key="2">
    <source>
        <dbReference type="ARBA" id="ARBA00022980"/>
    </source>
</evidence>
<dbReference type="GO" id="GO:0019843">
    <property type="term" value="F:rRNA binding"/>
    <property type="evidence" value="ECO:0007669"/>
    <property type="project" value="UniProtKB-UniRule"/>
</dbReference>
<dbReference type="Pfam" id="PF01250">
    <property type="entry name" value="Ribosomal_S6"/>
    <property type="match status" value="1"/>
</dbReference>
<comment type="similarity">
    <text evidence="1 6">Belongs to the bacterial ribosomal protein bS6 family.</text>
</comment>
<dbReference type="EMBL" id="JACHIG010000003">
    <property type="protein sequence ID" value="MBB5032478.1"/>
    <property type="molecule type" value="Genomic_DNA"/>
</dbReference>
<keyword evidence="8" id="KW-1185">Reference proteome</keyword>
<dbReference type="CDD" id="cd00473">
    <property type="entry name" value="bS6"/>
    <property type="match status" value="1"/>
</dbReference>
<keyword evidence="3 6" id="KW-0687">Ribonucleoprotein</keyword>
<sequence length="96" mass="11005">MNRKYEALIVLDTKGKEETVDSLVSTISKDMEKSGLKLEQIDNMGKRKFPFNPRHVEAGHFINIQFTGAPAALDSLRSKLKLNENVYQQYYLKRSA</sequence>
<organism evidence="7 8">
    <name type="scientific">Prosthecobacter vanneervenii</name>
    <dbReference type="NCBI Taxonomy" id="48466"/>
    <lineage>
        <taxon>Bacteria</taxon>
        <taxon>Pseudomonadati</taxon>
        <taxon>Verrucomicrobiota</taxon>
        <taxon>Verrucomicrobiia</taxon>
        <taxon>Verrucomicrobiales</taxon>
        <taxon>Verrucomicrobiaceae</taxon>
        <taxon>Prosthecobacter</taxon>
    </lineage>
</organism>
<evidence type="ECO:0000313" key="8">
    <source>
        <dbReference type="Proteomes" id="UP000590740"/>
    </source>
</evidence>
<dbReference type="GO" id="GO:0005840">
    <property type="term" value="C:ribosome"/>
    <property type="evidence" value="ECO:0007669"/>
    <property type="project" value="UniProtKB-KW"/>
</dbReference>
<dbReference type="InterPro" id="IPR000529">
    <property type="entry name" value="Ribosomal_bS6"/>
</dbReference>
<evidence type="ECO:0000256" key="5">
    <source>
        <dbReference type="ARBA" id="ARBA00035294"/>
    </source>
</evidence>
<dbReference type="GO" id="GO:0003735">
    <property type="term" value="F:structural constituent of ribosome"/>
    <property type="evidence" value="ECO:0007669"/>
    <property type="project" value="InterPro"/>
</dbReference>
<name>A0A7W8DJS4_9BACT</name>
<evidence type="ECO:0000256" key="6">
    <source>
        <dbReference type="HAMAP-Rule" id="MF_00360"/>
    </source>
</evidence>
<dbReference type="InterPro" id="IPR020814">
    <property type="entry name" value="Ribosomal_S6_plastid/chlpt"/>
</dbReference>
<evidence type="ECO:0000313" key="7">
    <source>
        <dbReference type="EMBL" id="MBB5032478.1"/>
    </source>
</evidence>
<proteinExistence type="inferred from homology"/>
<dbReference type="InterPro" id="IPR035980">
    <property type="entry name" value="Ribosomal_bS6_sf"/>
</dbReference>
<dbReference type="Gene3D" id="3.30.70.60">
    <property type="match status" value="1"/>
</dbReference>
<keyword evidence="2 6" id="KW-0689">Ribosomal protein</keyword>
<keyword evidence="6" id="KW-0694">RNA-binding</keyword>
<dbReference type="SUPFAM" id="SSF54995">
    <property type="entry name" value="Ribosomal protein S6"/>
    <property type="match status" value="1"/>
</dbReference>
<dbReference type="GO" id="GO:0006412">
    <property type="term" value="P:translation"/>
    <property type="evidence" value="ECO:0007669"/>
    <property type="project" value="UniProtKB-UniRule"/>
</dbReference>
<gene>
    <name evidence="6" type="primary">rpsF</name>
    <name evidence="7" type="ORF">HNQ65_002055</name>
</gene>
<comment type="function">
    <text evidence="4 6">Binds together with bS18 to 16S ribosomal RNA.</text>
</comment>
<keyword evidence="6" id="KW-0699">rRNA-binding</keyword>
<evidence type="ECO:0000256" key="4">
    <source>
        <dbReference type="ARBA" id="ARBA00035104"/>
    </source>
</evidence>
<evidence type="ECO:0000256" key="3">
    <source>
        <dbReference type="ARBA" id="ARBA00023274"/>
    </source>
</evidence>
<dbReference type="AlphaFoldDB" id="A0A7W8DJS4"/>
<evidence type="ECO:0000256" key="1">
    <source>
        <dbReference type="ARBA" id="ARBA00009512"/>
    </source>
</evidence>